<protein>
    <recommendedName>
        <fullName evidence="1">Integrase zinc-binding domain-containing protein</fullName>
    </recommendedName>
</protein>
<dbReference type="InterPro" id="IPR041588">
    <property type="entry name" value="Integrase_H2C2"/>
</dbReference>
<evidence type="ECO:0000259" key="1">
    <source>
        <dbReference type="Pfam" id="PF17921"/>
    </source>
</evidence>
<dbReference type="AlphaFoldDB" id="A0AAF0QX07"/>
<evidence type="ECO:0000313" key="2">
    <source>
        <dbReference type="EMBL" id="WMV30320.1"/>
    </source>
</evidence>
<gene>
    <name evidence="2" type="ORF">MTR67_023705</name>
</gene>
<dbReference type="InterPro" id="IPR036397">
    <property type="entry name" value="RNaseH_sf"/>
</dbReference>
<feature type="domain" description="Integrase zinc-binding" evidence="1">
    <location>
        <begin position="1"/>
        <end position="33"/>
    </location>
</feature>
<name>A0AAF0QX07_SOLVR</name>
<accession>A0AAF0QX07</accession>
<dbReference type="SUPFAM" id="SSF53098">
    <property type="entry name" value="Ribonuclease H-like"/>
    <property type="match status" value="1"/>
</dbReference>
<proteinExistence type="predicted"/>
<dbReference type="Proteomes" id="UP001234989">
    <property type="component" value="Chromosome 5"/>
</dbReference>
<reference evidence="2" key="1">
    <citation type="submission" date="2023-08" db="EMBL/GenBank/DDBJ databases">
        <title>A de novo genome assembly of Solanum verrucosum Schlechtendal, a Mexican diploid species geographically isolated from the other diploid A-genome species in potato relatives.</title>
        <authorList>
            <person name="Hosaka K."/>
        </authorList>
    </citation>
    <scope>NUCLEOTIDE SEQUENCE</scope>
    <source>
        <tissue evidence="2">Young leaves</tissue>
    </source>
</reference>
<dbReference type="EMBL" id="CP133616">
    <property type="protein sequence ID" value="WMV30320.1"/>
    <property type="molecule type" value="Genomic_DNA"/>
</dbReference>
<dbReference type="Pfam" id="PF17921">
    <property type="entry name" value="Integrase_H2C2"/>
    <property type="match status" value="1"/>
</dbReference>
<dbReference type="Gene3D" id="3.30.420.10">
    <property type="entry name" value="Ribonuclease H-like superfamily/Ribonuclease H"/>
    <property type="match status" value="1"/>
</dbReference>
<dbReference type="PANTHER" id="PTHR45835:SF91">
    <property type="entry name" value="RETROTRANSPOSON, TY3-GYPSY SUBCLASS-LIKE PROTEIN"/>
    <property type="match status" value="1"/>
</dbReference>
<organism evidence="2 3">
    <name type="scientific">Solanum verrucosum</name>
    <dbReference type="NCBI Taxonomy" id="315347"/>
    <lineage>
        <taxon>Eukaryota</taxon>
        <taxon>Viridiplantae</taxon>
        <taxon>Streptophyta</taxon>
        <taxon>Embryophyta</taxon>
        <taxon>Tracheophyta</taxon>
        <taxon>Spermatophyta</taxon>
        <taxon>Magnoliopsida</taxon>
        <taxon>eudicotyledons</taxon>
        <taxon>Gunneridae</taxon>
        <taxon>Pentapetalae</taxon>
        <taxon>asterids</taxon>
        <taxon>lamiids</taxon>
        <taxon>Solanales</taxon>
        <taxon>Solanaceae</taxon>
        <taxon>Solanoideae</taxon>
        <taxon>Solaneae</taxon>
        <taxon>Solanum</taxon>
    </lineage>
</organism>
<sequence length="171" mass="20120">MYHELREVYWWNSMKKCIADFVSKCPNFQQVKVEHQRPSGVAQNIAFPEWKWEMIHINFITGSPRSHRKHDSIWVIIDRMTKLAQFFPTNGQAERTIQTLEDMFRACVMNFKGNWDDHLPLIELDYNNSYHSSIQMAPYEALYGQRCISAIDWFEVGEAEKSICSEGYMGG</sequence>
<dbReference type="PANTHER" id="PTHR45835">
    <property type="entry name" value="YALI0A06105P"/>
    <property type="match status" value="1"/>
</dbReference>
<keyword evidence="3" id="KW-1185">Reference proteome</keyword>
<dbReference type="InterPro" id="IPR012337">
    <property type="entry name" value="RNaseH-like_sf"/>
</dbReference>
<evidence type="ECO:0000313" key="3">
    <source>
        <dbReference type="Proteomes" id="UP001234989"/>
    </source>
</evidence>
<dbReference type="GO" id="GO:0003676">
    <property type="term" value="F:nucleic acid binding"/>
    <property type="evidence" value="ECO:0007669"/>
    <property type="project" value="InterPro"/>
</dbReference>
<dbReference type="Gene3D" id="1.10.340.70">
    <property type="match status" value="1"/>
</dbReference>